<dbReference type="Proteomes" id="UP000435112">
    <property type="component" value="Unassembled WGS sequence"/>
</dbReference>
<feature type="domain" description="Putative auto-transporter adhesin head GIN" evidence="3">
    <location>
        <begin position="205"/>
        <end position="328"/>
    </location>
</feature>
<evidence type="ECO:0000259" key="3">
    <source>
        <dbReference type="Pfam" id="PF10988"/>
    </source>
</evidence>
<evidence type="ECO:0000313" key="6">
    <source>
        <dbReference type="EMBL" id="KAE9326152.1"/>
    </source>
</evidence>
<dbReference type="OrthoDB" id="74343at2759"/>
<dbReference type="Gene3D" id="2.160.20.120">
    <property type="match status" value="1"/>
</dbReference>
<dbReference type="PANTHER" id="PTHR39200">
    <property type="entry name" value="HYPOTHETICAL EXPORTED PROTEIN"/>
    <property type="match status" value="1"/>
</dbReference>
<evidence type="ECO:0000313" key="9">
    <source>
        <dbReference type="Proteomes" id="UP000435112"/>
    </source>
</evidence>
<dbReference type="PANTHER" id="PTHR39200:SF1">
    <property type="entry name" value="AUTO-TRANSPORTER ADHESIN HEAD GIN DOMAIN-CONTAINING PROTEIN-RELATED"/>
    <property type="match status" value="1"/>
</dbReference>
<dbReference type="InterPro" id="IPR021255">
    <property type="entry name" value="DUF2807"/>
</dbReference>
<name>A0A6A3L1G6_9STRA</name>
<dbReference type="EMBL" id="QXFT01001183">
    <property type="protein sequence ID" value="KAE9326152.1"/>
    <property type="molecule type" value="Genomic_DNA"/>
</dbReference>
<dbReference type="Pfam" id="PF10988">
    <property type="entry name" value="DUF2807"/>
    <property type="match status" value="1"/>
</dbReference>
<keyword evidence="2" id="KW-0732">Signal</keyword>
<feature type="signal peptide" evidence="2">
    <location>
        <begin position="1"/>
        <end position="22"/>
    </location>
</feature>
<evidence type="ECO:0000313" key="7">
    <source>
        <dbReference type="Proteomes" id="UP000429607"/>
    </source>
</evidence>
<keyword evidence="1" id="KW-0812">Transmembrane</keyword>
<dbReference type="EMBL" id="QXFU01001180">
    <property type="protein sequence ID" value="KAE9008511.1"/>
    <property type="molecule type" value="Genomic_DNA"/>
</dbReference>
<gene>
    <name evidence="5" type="ORF">PR001_g15413</name>
    <name evidence="4" type="ORF">PR002_g15874</name>
    <name evidence="6" type="ORF">PR003_g16298</name>
</gene>
<evidence type="ECO:0000313" key="8">
    <source>
        <dbReference type="Proteomes" id="UP000434957"/>
    </source>
</evidence>
<proteinExistence type="predicted"/>
<keyword evidence="8" id="KW-1185">Reference proteome</keyword>
<dbReference type="Proteomes" id="UP000434957">
    <property type="component" value="Unassembled WGS sequence"/>
</dbReference>
<keyword evidence="1" id="KW-0472">Membrane</keyword>
<dbReference type="Proteomes" id="UP000429607">
    <property type="component" value="Unassembled WGS sequence"/>
</dbReference>
<evidence type="ECO:0000256" key="1">
    <source>
        <dbReference type="SAM" id="Phobius"/>
    </source>
</evidence>
<reference evidence="7 9" key="1">
    <citation type="submission" date="2018-09" db="EMBL/GenBank/DDBJ databases">
        <title>Genomic investigation of the strawberry pathogen Phytophthora fragariae indicates pathogenicity is determined by transcriptional variation in three key races.</title>
        <authorList>
            <person name="Adams T.M."/>
            <person name="Armitage A.D."/>
            <person name="Sobczyk M.K."/>
            <person name="Bates H.J."/>
            <person name="Dunwell J.M."/>
            <person name="Nellist C.F."/>
            <person name="Harrison R.J."/>
        </authorList>
    </citation>
    <scope>NUCLEOTIDE SEQUENCE [LARGE SCALE GENOMIC DNA]</scope>
    <source>
        <strain evidence="5 7">SCRP249</strain>
        <strain evidence="4 9">SCRP324</strain>
        <strain evidence="6 8">SCRP333</strain>
    </source>
</reference>
<feature type="chain" id="PRO_5033871264" description="Putative auto-transporter adhesin head GIN domain-containing protein" evidence="2">
    <location>
        <begin position="23"/>
        <end position="444"/>
    </location>
</feature>
<sequence>MRRTSTLLVFFQLLLLAAIASAAVTSSDIAPSSDPSSPELLEKTWTVSAANIGTLEVQVAGNVFVDYDRSLESADGIAAKVVMRASNPKLLGAVNVTDIGGNGADSGVRLHYKNQQLHVEGLVTTQILLSKPNALRSISATNTQNVVLGESVIVNDDKAASLQFSTHGSGHIFVNSTANRSIDVRSVGIAVSGDGGVQFQATSLKVEEELVVALVGSGHVAVVAEESFVANKMEAAVAGTSKVFVQTPSLQVETLATEIVGTGEVSYATSGTCGTEKIRLAAEGSVNSASIVCKNADVSIIGTGEVVVQATERLSATLLITGSIKYVNRRPKSIQTSGLVLENSIQQAEAIPSTEYAPLSPPNRAATGVFLTVEAANNNDSPYVHVRPVMEPTMRLQNLSASLPESMSALVLFEVALVAMAFVAFSAFKFKQRRMRSKYQTMLP</sequence>
<organism evidence="5 7">
    <name type="scientific">Phytophthora rubi</name>
    <dbReference type="NCBI Taxonomy" id="129364"/>
    <lineage>
        <taxon>Eukaryota</taxon>
        <taxon>Sar</taxon>
        <taxon>Stramenopiles</taxon>
        <taxon>Oomycota</taxon>
        <taxon>Peronosporomycetes</taxon>
        <taxon>Peronosporales</taxon>
        <taxon>Peronosporaceae</taxon>
        <taxon>Phytophthora</taxon>
    </lineage>
</organism>
<keyword evidence="1" id="KW-1133">Transmembrane helix</keyword>
<dbReference type="EMBL" id="QXFV01001159">
    <property type="protein sequence ID" value="KAE9013422.1"/>
    <property type="molecule type" value="Genomic_DNA"/>
</dbReference>
<dbReference type="AlphaFoldDB" id="A0A6A3L1G6"/>
<protein>
    <recommendedName>
        <fullName evidence="3">Putative auto-transporter adhesin head GIN domain-containing protein</fullName>
    </recommendedName>
</protein>
<accession>A0A6A3L1G6</accession>
<feature type="transmembrane region" description="Helical" evidence="1">
    <location>
        <begin position="407"/>
        <end position="428"/>
    </location>
</feature>
<evidence type="ECO:0000256" key="2">
    <source>
        <dbReference type="SAM" id="SignalP"/>
    </source>
</evidence>
<evidence type="ECO:0000313" key="4">
    <source>
        <dbReference type="EMBL" id="KAE9008511.1"/>
    </source>
</evidence>
<evidence type="ECO:0000313" key="5">
    <source>
        <dbReference type="EMBL" id="KAE9013422.1"/>
    </source>
</evidence>
<comment type="caution">
    <text evidence="5">The sequence shown here is derived from an EMBL/GenBank/DDBJ whole genome shotgun (WGS) entry which is preliminary data.</text>
</comment>